<gene>
    <name evidence="2" type="ORF">OCBIM_22002664mg</name>
</gene>
<dbReference type="AlphaFoldDB" id="A0A0L8G0V0"/>
<name>A0A0L8G0V0_OCTBM</name>
<keyword evidence="1" id="KW-0812">Transmembrane</keyword>
<organism evidence="2">
    <name type="scientific">Octopus bimaculoides</name>
    <name type="common">California two-spotted octopus</name>
    <dbReference type="NCBI Taxonomy" id="37653"/>
    <lineage>
        <taxon>Eukaryota</taxon>
        <taxon>Metazoa</taxon>
        <taxon>Spiralia</taxon>
        <taxon>Lophotrochozoa</taxon>
        <taxon>Mollusca</taxon>
        <taxon>Cephalopoda</taxon>
        <taxon>Coleoidea</taxon>
        <taxon>Octopodiformes</taxon>
        <taxon>Octopoda</taxon>
        <taxon>Incirrata</taxon>
        <taxon>Octopodidae</taxon>
        <taxon>Octopus</taxon>
    </lineage>
</organism>
<keyword evidence="1" id="KW-1133">Transmembrane helix</keyword>
<reference evidence="2" key="1">
    <citation type="submission" date="2015-07" db="EMBL/GenBank/DDBJ databases">
        <title>MeaNS - Measles Nucleotide Surveillance Program.</title>
        <authorList>
            <person name="Tran T."/>
            <person name="Druce J."/>
        </authorList>
    </citation>
    <scope>NUCLEOTIDE SEQUENCE</scope>
    <source>
        <strain evidence="2">UCB-OBI-ISO-001</strain>
        <tissue evidence="2">Gonad</tissue>
    </source>
</reference>
<protein>
    <submittedName>
        <fullName evidence="2">Uncharacterized protein</fullName>
    </submittedName>
</protein>
<keyword evidence="1" id="KW-0472">Membrane</keyword>
<feature type="transmembrane region" description="Helical" evidence="1">
    <location>
        <begin position="21"/>
        <end position="41"/>
    </location>
</feature>
<evidence type="ECO:0000256" key="1">
    <source>
        <dbReference type="SAM" id="Phobius"/>
    </source>
</evidence>
<sequence>MKSKCVRGLCLKVAIWIYFRRTNIILLFSLLLWKMCAGFFVCKKFCQIEKFFLAFATNMGITTGPLGRRSRLTYRR</sequence>
<proteinExistence type="predicted"/>
<evidence type="ECO:0000313" key="2">
    <source>
        <dbReference type="EMBL" id="KOF70558.1"/>
    </source>
</evidence>
<accession>A0A0L8G0V0</accession>
<dbReference type="EMBL" id="KQ424723">
    <property type="protein sequence ID" value="KOF70558.1"/>
    <property type="molecule type" value="Genomic_DNA"/>
</dbReference>